<organism evidence="3 4">
    <name type="scientific">Gymnopus androsaceus JB14</name>
    <dbReference type="NCBI Taxonomy" id="1447944"/>
    <lineage>
        <taxon>Eukaryota</taxon>
        <taxon>Fungi</taxon>
        <taxon>Dikarya</taxon>
        <taxon>Basidiomycota</taxon>
        <taxon>Agaricomycotina</taxon>
        <taxon>Agaricomycetes</taxon>
        <taxon>Agaricomycetidae</taxon>
        <taxon>Agaricales</taxon>
        <taxon>Marasmiineae</taxon>
        <taxon>Omphalotaceae</taxon>
        <taxon>Gymnopus</taxon>
    </lineage>
</organism>
<keyword evidence="4" id="KW-1185">Reference proteome</keyword>
<dbReference type="PANTHER" id="PTHR38795:SF1">
    <property type="entry name" value="DUF6604 DOMAIN-CONTAINING PROTEIN"/>
    <property type="match status" value="1"/>
</dbReference>
<gene>
    <name evidence="3" type="ORF">BT96DRAFT_1101673</name>
</gene>
<feature type="compositionally biased region" description="Basic residues" evidence="1">
    <location>
        <begin position="166"/>
        <end position="178"/>
    </location>
</feature>
<feature type="region of interest" description="Disordered" evidence="1">
    <location>
        <begin position="330"/>
        <end position="350"/>
    </location>
</feature>
<reference evidence="3" key="1">
    <citation type="journal article" date="2019" name="Environ. Microbiol.">
        <title>Fungal ecological strategies reflected in gene transcription - a case study of two litter decomposers.</title>
        <authorList>
            <person name="Barbi F."/>
            <person name="Kohler A."/>
            <person name="Barry K."/>
            <person name="Baskaran P."/>
            <person name="Daum C."/>
            <person name="Fauchery L."/>
            <person name="Ihrmark K."/>
            <person name="Kuo A."/>
            <person name="LaButti K."/>
            <person name="Lipzen A."/>
            <person name="Morin E."/>
            <person name="Grigoriev I.V."/>
            <person name="Henrissat B."/>
            <person name="Lindahl B."/>
            <person name="Martin F."/>
        </authorList>
    </citation>
    <scope>NUCLEOTIDE SEQUENCE</scope>
    <source>
        <strain evidence="3">JB14</strain>
    </source>
</reference>
<protein>
    <recommendedName>
        <fullName evidence="2">DUF6604 domain-containing protein</fullName>
    </recommendedName>
</protein>
<dbReference type="Proteomes" id="UP000799118">
    <property type="component" value="Unassembled WGS sequence"/>
</dbReference>
<dbReference type="Pfam" id="PF20253">
    <property type="entry name" value="DUF6604"/>
    <property type="match status" value="1"/>
</dbReference>
<dbReference type="InterPro" id="IPR046539">
    <property type="entry name" value="DUF6604"/>
</dbReference>
<dbReference type="PANTHER" id="PTHR38795">
    <property type="entry name" value="DUF6604 DOMAIN-CONTAINING PROTEIN"/>
    <property type="match status" value="1"/>
</dbReference>
<feature type="domain" description="DUF6604" evidence="2">
    <location>
        <begin position="125"/>
        <end position="419"/>
    </location>
</feature>
<evidence type="ECO:0000259" key="2">
    <source>
        <dbReference type="Pfam" id="PF20253"/>
    </source>
</evidence>
<accession>A0A6A4HNU0</accession>
<dbReference type="OrthoDB" id="2834051at2759"/>
<name>A0A6A4HNU0_9AGAR</name>
<feature type="compositionally biased region" description="Basic and acidic residues" evidence="1">
    <location>
        <begin position="336"/>
        <end position="349"/>
    </location>
</feature>
<feature type="region of interest" description="Disordered" evidence="1">
    <location>
        <begin position="160"/>
        <end position="185"/>
    </location>
</feature>
<dbReference type="AlphaFoldDB" id="A0A6A4HNU0"/>
<proteinExistence type="predicted"/>
<sequence length="958" mass="108588">MKNNLAIIISKDTINAANAGPEGGVRIAGNETQGLVGVWKLLTAMPHAKELTGERSIESRSVKDFGTKCLQSMIVYLSLSRSNIDSRVSAGFLASRLLFVTSCFSPMASFSNSPLPNAVETSRSKYKDLTARFVKWLSCRADDMNIASLDELDGVTESKSVPLNHTKTKNSKGRRKKASTPTLPQKSPLPTAITVGLLVKLAGKMQVFSIRGYLPFFHQSLVLKMTNSKVPEAVFTILDQIIDLRVQVGSFYSRQWPLTPELVQSNRRHQYFIDSLRKIRDLLHSCPTSRPDNALVKLDQFMSLLGLEDNSNATTSSSAPILDEDWLPDNLKGKTSKKDARPQKSDRPLQEFALLADDDNGTDEAEMLAWMLFHDFAHLREHLRDVWEQYHRKEITLVTASFLTTQSVEIVKEMEEDFAQVFPGKAEYLDIVKVMFRWSPSLDIRSVVMKLVMEMDSSMRDFTMGRAFHALWQFGLTLQAGNVPCPKPGFFPTFHPEDDRSSMDDEQLHCEDLAIFMPHLAEVAMQCKLSQTEEGRKTRESDGTTVDEHALVRDMRTFIIKRSRPTPLHLIFQWAIYRDIVLVNRKELNRPLDELHEFARKIVSSAKDWMNDYDSRFYTYNDVDSVRQSIRDFIDRVESFVLTDRLGSWKRKNDIVNLAPYQLWHYNPWACGAALYSLLLIVHHCTVQVLNSTGYLGSVVHLYHALRVHERIQDPWPQMDQLLDIVKECAFDDHLPEKGQCLASFWGFMGGDPTTSDADSTTGFTSSGYGTGVLPKDYGGSLPGRLSEDHQYRLTDGLIAELFPHASDGVVAKRSRAGPSSRQLRFGGKRCDTFGLLKTLQRRIESDLKNTALGLDLFAAQRMALSILRRWVNRTKEEFIGCFGPRYVERPGQICFLPGYLLGCMEKFEEYKGRHPSSSIRPELVERIVREAVISLQEGKDDLNKSLEGGARMFYLSN</sequence>
<evidence type="ECO:0000313" key="3">
    <source>
        <dbReference type="EMBL" id="KAE9399683.1"/>
    </source>
</evidence>
<evidence type="ECO:0000313" key="4">
    <source>
        <dbReference type="Proteomes" id="UP000799118"/>
    </source>
</evidence>
<evidence type="ECO:0000256" key="1">
    <source>
        <dbReference type="SAM" id="MobiDB-lite"/>
    </source>
</evidence>
<dbReference type="EMBL" id="ML769466">
    <property type="protein sequence ID" value="KAE9399683.1"/>
    <property type="molecule type" value="Genomic_DNA"/>
</dbReference>